<accession>A0A9D2H709</accession>
<comment type="subcellular location">
    <subcellularLocation>
        <location evidence="1">Membrane</location>
        <topology evidence="1">Multi-pass membrane protein</topology>
    </subcellularLocation>
</comment>
<keyword evidence="2 6" id="KW-0812">Transmembrane</keyword>
<feature type="transmembrane region" description="Helical" evidence="6">
    <location>
        <begin position="154"/>
        <end position="174"/>
    </location>
</feature>
<evidence type="ECO:0000256" key="2">
    <source>
        <dbReference type="ARBA" id="ARBA00022692"/>
    </source>
</evidence>
<evidence type="ECO:0000256" key="6">
    <source>
        <dbReference type="SAM" id="Phobius"/>
    </source>
</evidence>
<comment type="caution">
    <text evidence="7">The sequence shown here is derived from an EMBL/GenBank/DDBJ whole genome shotgun (WGS) entry which is preliminary data.</text>
</comment>
<keyword evidence="3" id="KW-0133">Cell shape</keyword>
<dbReference type="GO" id="GO:0032153">
    <property type="term" value="C:cell division site"/>
    <property type="evidence" value="ECO:0007669"/>
    <property type="project" value="TreeGrafter"/>
</dbReference>
<dbReference type="GO" id="GO:0015648">
    <property type="term" value="F:lipid-linked peptidoglycan transporter activity"/>
    <property type="evidence" value="ECO:0007669"/>
    <property type="project" value="TreeGrafter"/>
</dbReference>
<feature type="transmembrane region" description="Helical" evidence="6">
    <location>
        <begin position="32"/>
        <end position="53"/>
    </location>
</feature>
<protein>
    <submittedName>
        <fullName evidence="7">FtsW/RodA/SpoVE family cell cycle protein</fullName>
    </submittedName>
</protein>
<keyword evidence="4 6" id="KW-1133">Transmembrane helix</keyword>
<evidence type="ECO:0000256" key="5">
    <source>
        <dbReference type="ARBA" id="ARBA00023136"/>
    </source>
</evidence>
<feature type="transmembrane region" description="Helical" evidence="6">
    <location>
        <begin position="254"/>
        <end position="271"/>
    </location>
</feature>
<gene>
    <name evidence="7" type="ORF">H9800_06240</name>
</gene>
<sequence>MTDTVDAPAPDRRVKKELRRVQKAQRLRNRELVLLLFAFAITGAAFVLVQFGALGRIEAPILVFVAAACALTLVLHIVLRVRASQADPFLVPVALLLTGLGTAMIYRLDLAYVANRDIESSNTGQHQLMYAMLSIVLCIALVWALGNHRILFRYTYIFGLVGVVLLALPFVPFLNGGGNAVVWITLFGFNFQPGEIAKICLAIFFAGYLVRTRESLASTGKRVLGFTFPRAREFGPLLVIWLISMGIIVLQRDLGTGILIFGMFVAMLYVATGKTGWVLIGVVLAGAGAVAATFVMPYVHNRFNAWIHAFDNDLYNDPSGGSYQLVNGIFGLAHGGMFGTGLGQGRPDLTPVAGSDYIVPSLGEELGLVGVFAILALYLVFASRGAHVGVAGQDDFGKLLAVGLSFTIALQVFIMVGGVTRVIPLTGLTTPFLAAGGSSLVANWLIVAILLRVSDAVRRQPRVVIG</sequence>
<dbReference type="EMBL" id="DXAM01000088">
    <property type="protein sequence ID" value="HJA04445.1"/>
    <property type="molecule type" value="Genomic_DNA"/>
</dbReference>
<feature type="transmembrane region" description="Helical" evidence="6">
    <location>
        <begin position="432"/>
        <end position="453"/>
    </location>
</feature>
<dbReference type="GO" id="GO:0008360">
    <property type="term" value="P:regulation of cell shape"/>
    <property type="evidence" value="ECO:0007669"/>
    <property type="project" value="UniProtKB-KW"/>
</dbReference>
<feature type="transmembrane region" description="Helical" evidence="6">
    <location>
        <begin position="128"/>
        <end position="147"/>
    </location>
</feature>
<reference evidence="7" key="1">
    <citation type="journal article" date="2021" name="PeerJ">
        <title>Extensive microbial diversity within the chicken gut microbiome revealed by metagenomics and culture.</title>
        <authorList>
            <person name="Gilroy R."/>
            <person name="Ravi A."/>
            <person name="Getino M."/>
            <person name="Pursley I."/>
            <person name="Horton D.L."/>
            <person name="Alikhan N.F."/>
            <person name="Baker D."/>
            <person name="Gharbi K."/>
            <person name="Hall N."/>
            <person name="Watson M."/>
            <person name="Adriaenssens E.M."/>
            <person name="Foster-Nyarko E."/>
            <person name="Jarju S."/>
            <person name="Secka A."/>
            <person name="Antonio M."/>
            <person name="Oren A."/>
            <person name="Chaudhuri R.R."/>
            <person name="La Ragione R."/>
            <person name="Hildebrand F."/>
            <person name="Pallen M.J."/>
        </authorList>
    </citation>
    <scope>NUCLEOTIDE SEQUENCE</scope>
    <source>
        <strain evidence="7">ChiHjej8B7-3636</strain>
    </source>
</reference>
<dbReference type="AlphaFoldDB" id="A0A9D2H709"/>
<feature type="transmembrane region" description="Helical" evidence="6">
    <location>
        <begin position="399"/>
        <end position="420"/>
    </location>
</feature>
<organism evidence="7 8">
    <name type="scientific">Candidatus Microbacterium stercoravium</name>
    <dbReference type="NCBI Taxonomy" id="2838697"/>
    <lineage>
        <taxon>Bacteria</taxon>
        <taxon>Bacillati</taxon>
        <taxon>Actinomycetota</taxon>
        <taxon>Actinomycetes</taxon>
        <taxon>Micrococcales</taxon>
        <taxon>Microbacteriaceae</taxon>
        <taxon>Microbacterium</taxon>
    </lineage>
</organism>
<feature type="transmembrane region" description="Helical" evidence="6">
    <location>
        <begin position="89"/>
        <end position="108"/>
    </location>
</feature>
<evidence type="ECO:0000313" key="7">
    <source>
        <dbReference type="EMBL" id="HJA04445.1"/>
    </source>
</evidence>
<dbReference type="Proteomes" id="UP000824220">
    <property type="component" value="Unassembled WGS sequence"/>
</dbReference>
<feature type="transmembrane region" description="Helical" evidence="6">
    <location>
        <begin position="366"/>
        <end position="387"/>
    </location>
</feature>
<evidence type="ECO:0000313" key="8">
    <source>
        <dbReference type="Proteomes" id="UP000824220"/>
    </source>
</evidence>
<feature type="transmembrane region" description="Helical" evidence="6">
    <location>
        <begin position="180"/>
        <end position="210"/>
    </location>
</feature>
<keyword evidence="5 6" id="KW-0472">Membrane</keyword>
<dbReference type="PANTHER" id="PTHR30474:SF3">
    <property type="entry name" value="PEPTIDOGLYCAN GLYCOSYLTRANSFERASE RODA"/>
    <property type="match status" value="1"/>
</dbReference>
<dbReference type="GO" id="GO:0005886">
    <property type="term" value="C:plasma membrane"/>
    <property type="evidence" value="ECO:0007669"/>
    <property type="project" value="TreeGrafter"/>
</dbReference>
<feature type="transmembrane region" description="Helical" evidence="6">
    <location>
        <begin position="278"/>
        <end position="299"/>
    </location>
</feature>
<evidence type="ECO:0000256" key="1">
    <source>
        <dbReference type="ARBA" id="ARBA00004141"/>
    </source>
</evidence>
<dbReference type="GO" id="GO:0051301">
    <property type="term" value="P:cell division"/>
    <property type="evidence" value="ECO:0007669"/>
    <property type="project" value="InterPro"/>
</dbReference>
<evidence type="ECO:0000256" key="3">
    <source>
        <dbReference type="ARBA" id="ARBA00022960"/>
    </source>
</evidence>
<feature type="transmembrane region" description="Helical" evidence="6">
    <location>
        <begin position="231"/>
        <end position="248"/>
    </location>
</feature>
<dbReference type="PANTHER" id="PTHR30474">
    <property type="entry name" value="CELL CYCLE PROTEIN"/>
    <property type="match status" value="1"/>
</dbReference>
<name>A0A9D2H709_9MICO</name>
<evidence type="ECO:0000256" key="4">
    <source>
        <dbReference type="ARBA" id="ARBA00022989"/>
    </source>
</evidence>
<dbReference type="InterPro" id="IPR001182">
    <property type="entry name" value="FtsW/RodA"/>
</dbReference>
<proteinExistence type="predicted"/>
<dbReference type="Pfam" id="PF01098">
    <property type="entry name" value="FTSW_RODA_SPOVE"/>
    <property type="match status" value="1"/>
</dbReference>
<feature type="transmembrane region" description="Helical" evidence="6">
    <location>
        <begin position="59"/>
        <end position="77"/>
    </location>
</feature>
<reference evidence="7" key="2">
    <citation type="submission" date="2021-04" db="EMBL/GenBank/DDBJ databases">
        <authorList>
            <person name="Gilroy R."/>
        </authorList>
    </citation>
    <scope>NUCLEOTIDE SEQUENCE</scope>
    <source>
        <strain evidence="7">ChiHjej8B7-3636</strain>
    </source>
</reference>